<dbReference type="AlphaFoldDB" id="A0A409XN71"/>
<proteinExistence type="predicted"/>
<feature type="signal peptide" evidence="1">
    <location>
        <begin position="1"/>
        <end position="19"/>
    </location>
</feature>
<reference evidence="2 3" key="1">
    <citation type="journal article" date="2018" name="Evol. Lett.">
        <title>Horizontal gene cluster transfer increased hallucinogenic mushroom diversity.</title>
        <authorList>
            <person name="Reynolds H.T."/>
            <person name="Vijayakumar V."/>
            <person name="Gluck-Thaler E."/>
            <person name="Korotkin H.B."/>
            <person name="Matheny P.B."/>
            <person name="Slot J.C."/>
        </authorList>
    </citation>
    <scope>NUCLEOTIDE SEQUENCE [LARGE SCALE GENOMIC DNA]</scope>
    <source>
        <strain evidence="2 3">2631</strain>
    </source>
</reference>
<organism evidence="2 3">
    <name type="scientific">Psilocybe cyanescens</name>
    <dbReference type="NCBI Taxonomy" id="93625"/>
    <lineage>
        <taxon>Eukaryota</taxon>
        <taxon>Fungi</taxon>
        <taxon>Dikarya</taxon>
        <taxon>Basidiomycota</taxon>
        <taxon>Agaricomycotina</taxon>
        <taxon>Agaricomycetes</taxon>
        <taxon>Agaricomycetidae</taxon>
        <taxon>Agaricales</taxon>
        <taxon>Agaricineae</taxon>
        <taxon>Strophariaceae</taxon>
        <taxon>Psilocybe</taxon>
    </lineage>
</organism>
<evidence type="ECO:0000313" key="2">
    <source>
        <dbReference type="EMBL" id="PPQ92167.1"/>
    </source>
</evidence>
<keyword evidence="3" id="KW-1185">Reference proteome</keyword>
<accession>A0A409XN71</accession>
<feature type="chain" id="PRO_5019491043" evidence="1">
    <location>
        <begin position="20"/>
        <end position="164"/>
    </location>
</feature>
<dbReference type="InParanoid" id="A0A409XN71"/>
<keyword evidence="1" id="KW-0732">Signal</keyword>
<evidence type="ECO:0000313" key="3">
    <source>
        <dbReference type="Proteomes" id="UP000283269"/>
    </source>
</evidence>
<protein>
    <submittedName>
        <fullName evidence="2">Uncharacterized protein</fullName>
    </submittedName>
</protein>
<dbReference type="EMBL" id="NHYD01001078">
    <property type="protein sequence ID" value="PPQ92167.1"/>
    <property type="molecule type" value="Genomic_DNA"/>
</dbReference>
<name>A0A409XN71_PSICY</name>
<dbReference type="STRING" id="93625.A0A409XN71"/>
<dbReference type="Proteomes" id="UP000283269">
    <property type="component" value="Unassembled WGS sequence"/>
</dbReference>
<evidence type="ECO:0000256" key="1">
    <source>
        <dbReference type="SAM" id="SignalP"/>
    </source>
</evidence>
<gene>
    <name evidence="2" type="ORF">CVT25_008812</name>
</gene>
<sequence>MLIFLAISLLTACFQTSVQKCTMNPTFPPSPPHPPFTPLLFERLGLGDKDMVGKGDLGEVSVGVEEWFSVGAGGGASEFRFNAEGNFPFTLLLMSTRASTPSQGKITIKLGWMHMLDTQNLMEFGATTISDNDESDIEEDSDEKFVDASRAPGFLSANMRALRN</sequence>
<comment type="caution">
    <text evidence="2">The sequence shown here is derived from an EMBL/GenBank/DDBJ whole genome shotgun (WGS) entry which is preliminary data.</text>
</comment>